<proteinExistence type="predicted"/>
<protein>
    <submittedName>
        <fullName evidence="1">Uncharacterized protein</fullName>
    </submittedName>
</protein>
<organism evidence="1 2">
    <name type="scientific">Ficus carica</name>
    <name type="common">Common fig</name>
    <dbReference type="NCBI Taxonomy" id="3494"/>
    <lineage>
        <taxon>Eukaryota</taxon>
        <taxon>Viridiplantae</taxon>
        <taxon>Streptophyta</taxon>
        <taxon>Embryophyta</taxon>
        <taxon>Tracheophyta</taxon>
        <taxon>Spermatophyta</taxon>
        <taxon>Magnoliopsida</taxon>
        <taxon>eudicotyledons</taxon>
        <taxon>Gunneridae</taxon>
        <taxon>Pentapetalae</taxon>
        <taxon>rosids</taxon>
        <taxon>fabids</taxon>
        <taxon>Rosales</taxon>
        <taxon>Moraceae</taxon>
        <taxon>Ficeae</taxon>
        <taxon>Ficus</taxon>
    </lineage>
</organism>
<dbReference type="EMBL" id="BTGU01000008">
    <property type="protein sequence ID" value="GMN38385.1"/>
    <property type="molecule type" value="Genomic_DNA"/>
</dbReference>
<keyword evidence="2" id="KW-1185">Reference proteome</keyword>
<reference evidence="1" key="1">
    <citation type="submission" date="2023-07" db="EMBL/GenBank/DDBJ databases">
        <title>draft genome sequence of fig (Ficus carica).</title>
        <authorList>
            <person name="Takahashi T."/>
            <person name="Nishimura K."/>
        </authorList>
    </citation>
    <scope>NUCLEOTIDE SEQUENCE</scope>
</reference>
<gene>
    <name evidence="1" type="ORF">TIFTF001_007626</name>
</gene>
<evidence type="ECO:0000313" key="2">
    <source>
        <dbReference type="Proteomes" id="UP001187192"/>
    </source>
</evidence>
<sequence>MHFANESFFDKFKKAYHGNQVRAGRGINGGGRWIREGSNGSHQCFPNAKIVGNQTFCPILLRRPQSPPHVPPTIPNPKPIVERTPSIGSPEGIVAGGWGKGVVDGWGEMGQKLNSGINEEEDAGCAQPESASVPCIATTGRTSSLLRRSERCVGIKPRGCQLPTVNQVQGRGQGCGEMVWVFMAG</sequence>
<dbReference type="Proteomes" id="UP001187192">
    <property type="component" value="Unassembled WGS sequence"/>
</dbReference>
<dbReference type="AlphaFoldDB" id="A0AA87ZTK5"/>
<name>A0AA87ZTK5_FICCA</name>
<evidence type="ECO:0000313" key="1">
    <source>
        <dbReference type="EMBL" id="GMN38385.1"/>
    </source>
</evidence>
<accession>A0AA87ZTK5</accession>
<comment type="caution">
    <text evidence="1">The sequence shown here is derived from an EMBL/GenBank/DDBJ whole genome shotgun (WGS) entry which is preliminary data.</text>
</comment>